<dbReference type="InterPro" id="IPR046348">
    <property type="entry name" value="SIS_dom_sf"/>
</dbReference>
<sequence>MQAVKLGEDDCGIVVSHSGKNRQTLKIAETLKQRKVPVIGITGYPDSPLASHSDITFVSLSDESNYRSEGMYSLIAQMTIIDTLFMMATVRMGPATEDTIQNVQNIIESTRS</sequence>
<dbReference type="Proteomes" id="UP000005025">
    <property type="component" value="Unassembled WGS sequence"/>
</dbReference>
<dbReference type="STRING" id="797516.HMPREF9104_01814"/>
<evidence type="ECO:0000259" key="1">
    <source>
        <dbReference type="PROSITE" id="PS51464"/>
    </source>
</evidence>
<dbReference type="GO" id="GO:0097367">
    <property type="term" value="F:carbohydrate derivative binding"/>
    <property type="evidence" value="ECO:0007669"/>
    <property type="project" value="InterPro"/>
</dbReference>
<feature type="domain" description="SIS" evidence="1">
    <location>
        <begin position="1"/>
        <end position="94"/>
    </location>
</feature>
<dbReference type="EMBL" id="AGRJ01000156">
    <property type="protein sequence ID" value="EHO50838.1"/>
    <property type="molecule type" value="Genomic_DNA"/>
</dbReference>
<dbReference type="Gene3D" id="3.40.50.10490">
    <property type="entry name" value="Glucose-6-phosphate isomerase like protein, domain 1"/>
    <property type="match status" value="1"/>
</dbReference>
<dbReference type="CDD" id="cd05013">
    <property type="entry name" value="SIS_RpiR"/>
    <property type="match status" value="1"/>
</dbReference>
<dbReference type="GO" id="GO:0003700">
    <property type="term" value="F:DNA-binding transcription factor activity"/>
    <property type="evidence" value="ECO:0007669"/>
    <property type="project" value="InterPro"/>
</dbReference>
<dbReference type="PATRIC" id="fig|797516.3.peg.1629"/>
<dbReference type="InterPro" id="IPR035472">
    <property type="entry name" value="RpiR-like_SIS"/>
</dbReference>
<dbReference type="HOGENOM" id="CLU_155051_0_0_9"/>
<accession>H1LGT5</accession>
<comment type="caution">
    <text evidence="2">The sequence shown here is derived from an EMBL/GenBank/DDBJ whole genome shotgun (WGS) entry which is preliminary data.</text>
</comment>
<gene>
    <name evidence="2" type="ORF">HMPREF9104_01814</name>
</gene>
<dbReference type="PANTHER" id="PTHR30514:SF1">
    <property type="entry name" value="HTH-TYPE TRANSCRIPTIONAL REGULATOR HEXR-RELATED"/>
    <property type="match status" value="1"/>
</dbReference>
<dbReference type="SUPFAM" id="SSF53697">
    <property type="entry name" value="SIS domain"/>
    <property type="match status" value="1"/>
</dbReference>
<evidence type="ECO:0000313" key="2">
    <source>
        <dbReference type="EMBL" id="EHO50838.1"/>
    </source>
</evidence>
<reference evidence="2 3" key="1">
    <citation type="submission" date="2011-09" db="EMBL/GenBank/DDBJ databases">
        <authorList>
            <person name="Weinstock G."/>
            <person name="Sodergren E."/>
            <person name="Clifton S."/>
            <person name="Fulton L."/>
            <person name="Fulton B."/>
            <person name="Courtney L."/>
            <person name="Fronick C."/>
            <person name="Harrison M."/>
            <person name="Strong C."/>
            <person name="Farmer C."/>
            <person name="Delahaunty K."/>
            <person name="Markovic C."/>
            <person name="Hall O."/>
            <person name="Minx P."/>
            <person name="Tomlinson C."/>
            <person name="Mitreva M."/>
            <person name="Hou S."/>
            <person name="Chen J."/>
            <person name="Wollam A."/>
            <person name="Pepin K.H."/>
            <person name="Johnson M."/>
            <person name="Bhonagiri V."/>
            <person name="Zhang X."/>
            <person name="Suruliraj S."/>
            <person name="Warren W."/>
            <person name="Chinwalla A."/>
            <person name="Mardis E.R."/>
            <person name="Wilson R.K."/>
        </authorList>
    </citation>
    <scope>NUCLEOTIDE SEQUENCE [LARGE SCALE GENOMIC DNA]</scope>
    <source>
        <strain evidence="2 3">F0435</strain>
    </source>
</reference>
<dbReference type="InterPro" id="IPR001347">
    <property type="entry name" value="SIS_dom"/>
</dbReference>
<protein>
    <recommendedName>
        <fullName evidence="1">SIS domain-containing protein</fullName>
    </recommendedName>
</protein>
<organism evidence="2 3">
    <name type="scientific">Lentilactobacillus kisonensis F0435</name>
    <dbReference type="NCBI Taxonomy" id="797516"/>
    <lineage>
        <taxon>Bacteria</taxon>
        <taxon>Bacillati</taxon>
        <taxon>Bacillota</taxon>
        <taxon>Bacilli</taxon>
        <taxon>Lactobacillales</taxon>
        <taxon>Lactobacillaceae</taxon>
        <taxon>Lentilactobacillus</taxon>
    </lineage>
</organism>
<dbReference type="InterPro" id="IPR047640">
    <property type="entry name" value="RpiR-like"/>
</dbReference>
<proteinExistence type="predicted"/>
<dbReference type="PROSITE" id="PS51464">
    <property type="entry name" value="SIS"/>
    <property type="match status" value="1"/>
</dbReference>
<evidence type="ECO:0000313" key="3">
    <source>
        <dbReference type="Proteomes" id="UP000005025"/>
    </source>
</evidence>
<dbReference type="AlphaFoldDB" id="H1LGT5"/>
<dbReference type="RefSeq" id="WP_008856986.1">
    <property type="nucleotide sequence ID" value="NZ_JH591040.1"/>
</dbReference>
<name>H1LGT5_9LACO</name>
<dbReference type="GO" id="GO:0003677">
    <property type="term" value="F:DNA binding"/>
    <property type="evidence" value="ECO:0007669"/>
    <property type="project" value="InterPro"/>
</dbReference>
<dbReference type="Pfam" id="PF01380">
    <property type="entry name" value="SIS"/>
    <property type="match status" value="1"/>
</dbReference>
<dbReference type="PANTHER" id="PTHR30514">
    <property type="entry name" value="GLUCOKINASE"/>
    <property type="match status" value="1"/>
</dbReference>
<dbReference type="GO" id="GO:1901135">
    <property type="term" value="P:carbohydrate derivative metabolic process"/>
    <property type="evidence" value="ECO:0007669"/>
    <property type="project" value="InterPro"/>
</dbReference>